<organism evidence="8 9">
    <name type="scientific">Sphingobacterium lactis</name>
    <dbReference type="NCBI Taxonomy" id="797291"/>
    <lineage>
        <taxon>Bacteria</taxon>
        <taxon>Pseudomonadati</taxon>
        <taxon>Bacteroidota</taxon>
        <taxon>Sphingobacteriia</taxon>
        <taxon>Sphingobacteriales</taxon>
        <taxon>Sphingobacteriaceae</taxon>
        <taxon>Sphingobacterium</taxon>
    </lineage>
</organism>
<comment type="catalytic activity">
    <reaction evidence="1 5 6">
        <text>[protein]-peptidylproline (omega=180) = [protein]-peptidylproline (omega=0)</text>
        <dbReference type="Rhea" id="RHEA:16237"/>
        <dbReference type="Rhea" id="RHEA-COMP:10747"/>
        <dbReference type="Rhea" id="RHEA-COMP:10748"/>
        <dbReference type="ChEBI" id="CHEBI:83833"/>
        <dbReference type="ChEBI" id="CHEBI:83834"/>
        <dbReference type="EC" id="5.2.1.8"/>
    </reaction>
</comment>
<dbReference type="Pfam" id="PF00254">
    <property type="entry name" value="FKBP_C"/>
    <property type="match status" value="1"/>
</dbReference>
<sequence>MKYIFGMLIGVCCFTQTHGQKLKTANDSLSYALGQDIGASLKKMEIPLEKDKFLLAISHILEGKKQLIPEEKRGEVLNSGLERVEKERIAAKKKASEEFFAKNKKNPKIVETKEGLQYEVLTEGSGIRPKLDDRILVHYTGKVYNGETFDDSYKRGEPLELNLQGVIEGWKIGIPLMREGAKYRFYIPYNLGYGERGSGPIPAFSTLIFDVELIDIKSTKEDAV</sequence>
<evidence type="ECO:0000313" key="8">
    <source>
        <dbReference type="EMBL" id="SEG67664.1"/>
    </source>
</evidence>
<dbReference type="PANTHER" id="PTHR43811">
    <property type="entry name" value="FKBP-TYPE PEPTIDYL-PROLYL CIS-TRANS ISOMERASE FKPA"/>
    <property type="match status" value="1"/>
</dbReference>
<dbReference type="GO" id="GO:0003755">
    <property type="term" value="F:peptidyl-prolyl cis-trans isomerase activity"/>
    <property type="evidence" value="ECO:0007669"/>
    <property type="project" value="UniProtKB-UniRule"/>
</dbReference>
<name>A0A1H6C3X1_9SPHI</name>
<evidence type="ECO:0000259" key="7">
    <source>
        <dbReference type="PROSITE" id="PS50059"/>
    </source>
</evidence>
<dbReference type="PANTHER" id="PTHR43811:SF19">
    <property type="entry name" value="39 KDA FK506-BINDING NUCLEAR PROTEIN"/>
    <property type="match status" value="1"/>
</dbReference>
<keyword evidence="3 5" id="KW-0697">Rotamase</keyword>
<dbReference type="PROSITE" id="PS50059">
    <property type="entry name" value="FKBP_PPIASE"/>
    <property type="match status" value="1"/>
</dbReference>
<dbReference type="AlphaFoldDB" id="A0A1H6C3X1"/>
<evidence type="ECO:0000313" key="9">
    <source>
        <dbReference type="Proteomes" id="UP000236731"/>
    </source>
</evidence>
<evidence type="ECO:0000256" key="4">
    <source>
        <dbReference type="ARBA" id="ARBA00023235"/>
    </source>
</evidence>
<evidence type="ECO:0000256" key="6">
    <source>
        <dbReference type="RuleBase" id="RU003915"/>
    </source>
</evidence>
<keyword evidence="9" id="KW-1185">Reference proteome</keyword>
<evidence type="ECO:0000256" key="2">
    <source>
        <dbReference type="ARBA" id="ARBA00006577"/>
    </source>
</evidence>
<gene>
    <name evidence="8" type="ORF">SAMN05421877_11327</name>
</gene>
<keyword evidence="4 5" id="KW-0413">Isomerase</keyword>
<dbReference type="RefSeq" id="WP_103907549.1">
    <property type="nucleotide sequence ID" value="NZ_CP049246.1"/>
</dbReference>
<reference evidence="9" key="1">
    <citation type="submission" date="2016-10" db="EMBL/GenBank/DDBJ databases">
        <authorList>
            <person name="Varghese N."/>
            <person name="Submissions S."/>
        </authorList>
    </citation>
    <scope>NUCLEOTIDE SEQUENCE [LARGE SCALE GENOMIC DNA]</scope>
    <source>
        <strain evidence="9">DSM 22361</strain>
    </source>
</reference>
<dbReference type="EMBL" id="FNUT01000013">
    <property type="protein sequence ID" value="SEG67664.1"/>
    <property type="molecule type" value="Genomic_DNA"/>
</dbReference>
<dbReference type="Gene3D" id="3.10.50.40">
    <property type="match status" value="1"/>
</dbReference>
<dbReference type="InterPro" id="IPR046357">
    <property type="entry name" value="PPIase_dom_sf"/>
</dbReference>
<dbReference type="Pfam" id="PF01346">
    <property type="entry name" value="FKBP_N"/>
    <property type="match status" value="1"/>
</dbReference>
<accession>A0A1H6C3X1</accession>
<dbReference type="EC" id="5.2.1.8" evidence="6"/>
<dbReference type="InterPro" id="IPR000774">
    <property type="entry name" value="PPIase_FKBP_N"/>
</dbReference>
<evidence type="ECO:0000256" key="3">
    <source>
        <dbReference type="ARBA" id="ARBA00023110"/>
    </source>
</evidence>
<dbReference type="InterPro" id="IPR001179">
    <property type="entry name" value="PPIase_FKBP_dom"/>
</dbReference>
<feature type="domain" description="PPIase FKBP-type" evidence="7">
    <location>
        <begin position="132"/>
        <end position="217"/>
    </location>
</feature>
<proteinExistence type="inferred from homology"/>
<evidence type="ECO:0000256" key="5">
    <source>
        <dbReference type="PROSITE-ProRule" id="PRU00277"/>
    </source>
</evidence>
<dbReference type="InterPro" id="IPR036944">
    <property type="entry name" value="PPIase_FKBP_N_sf"/>
</dbReference>
<dbReference type="Gene3D" id="1.10.287.460">
    <property type="entry name" value="Peptidyl-prolyl cis-trans isomerase, FKBP-type, N-terminal domain"/>
    <property type="match status" value="1"/>
</dbReference>
<dbReference type="GO" id="GO:0006457">
    <property type="term" value="P:protein folding"/>
    <property type="evidence" value="ECO:0007669"/>
    <property type="project" value="InterPro"/>
</dbReference>
<dbReference type="SUPFAM" id="SSF54534">
    <property type="entry name" value="FKBP-like"/>
    <property type="match status" value="1"/>
</dbReference>
<comment type="similarity">
    <text evidence="2 6">Belongs to the FKBP-type PPIase family.</text>
</comment>
<dbReference type="Proteomes" id="UP000236731">
    <property type="component" value="Unassembled WGS sequence"/>
</dbReference>
<dbReference type="OrthoDB" id="9814548at2"/>
<evidence type="ECO:0000256" key="1">
    <source>
        <dbReference type="ARBA" id="ARBA00000971"/>
    </source>
</evidence>
<protein>
    <recommendedName>
        <fullName evidence="6">Peptidyl-prolyl cis-trans isomerase</fullName>
        <ecNumber evidence="6">5.2.1.8</ecNumber>
    </recommendedName>
</protein>